<organism evidence="2 3">
    <name type="scientific">Spirosoma agri</name>
    <dbReference type="NCBI Taxonomy" id="1987381"/>
    <lineage>
        <taxon>Bacteria</taxon>
        <taxon>Pseudomonadati</taxon>
        <taxon>Bacteroidota</taxon>
        <taxon>Cytophagia</taxon>
        <taxon>Cytophagales</taxon>
        <taxon>Cytophagaceae</taxon>
        <taxon>Spirosoma</taxon>
    </lineage>
</organism>
<dbReference type="RefSeq" id="WP_164035168.1">
    <property type="nucleotide sequence ID" value="NZ_JAAGNZ010000001.1"/>
</dbReference>
<reference evidence="2 3" key="1">
    <citation type="submission" date="2020-02" db="EMBL/GenBank/DDBJ databases">
        <title>Draft genome sequence of two Spirosoma agri KCTC 52727 and Spirosoma terrae KCTC 52035.</title>
        <authorList>
            <person name="Rojas J."/>
            <person name="Ambika Manirajan B."/>
            <person name="Ratering S."/>
            <person name="Suarez C."/>
            <person name="Schnell S."/>
        </authorList>
    </citation>
    <scope>NUCLEOTIDE SEQUENCE [LARGE SCALE GENOMIC DNA]</scope>
    <source>
        <strain evidence="2 3">KCTC 52727</strain>
    </source>
</reference>
<proteinExistence type="predicted"/>
<sequence length="160" mass="17181">MIRFILALCLGNVSLSASAQSDVFWTQTGAGPNTQVQQAIQAGNRSVSAGSTVLIDQAGNDNKLTTSSQGNANVMLLRQTGNQNQLELNLTGNDNRYMVDQIGNRNVLDMPNVRSNNVDVQLIQRGDGNQLIREGGLSVGVPMRIEQTGGMKVILTTGYF</sequence>
<feature type="signal peptide" evidence="1">
    <location>
        <begin position="1"/>
        <end position="19"/>
    </location>
</feature>
<name>A0A6M0IFR8_9BACT</name>
<evidence type="ECO:0000313" key="3">
    <source>
        <dbReference type="Proteomes" id="UP000477386"/>
    </source>
</evidence>
<comment type="caution">
    <text evidence="2">The sequence shown here is derived from an EMBL/GenBank/DDBJ whole genome shotgun (WGS) entry which is preliminary data.</text>
</comment>
<feature type="chain" id="PRO_5026935707" description="Curlin" evidence="1">
    <location>
        <begin position="20"/>
        <end position="160"/>
    </location>
</feature>
<accession>A0A6M0IFR8</accession>
<protein>
    <recommendedName>
        <fullName evidence="4">Curlin</fullName>
    </recommendedName>
</protein>
<gene>
    <name evidence="2" type="ORF">GK091_03195</name>
</gene>
<dbReference type="EMBL" id="JAAGNZ010000001">
    <property type="protein sequence ID" value="NEU65873.1"/>
    <property type="molecule type" value="Genomic_DNA"/>
</dbReference>
<dbReference type="Proteomes" id="UP000477386">
    <property type="component" value="Unassembled WGS sequence"/>
</dbReference>
<evidence type="ECO:0000313" key="2">
    <source>
        <dbReference type="EMBL" id="NEU65873.1"/>
    </source>
</evidence>
<keyword evidence="1" id="KW-0732">Signal</keyword>
<evidence type="ECO:0000256" key="1">
    <source>
        <dbReference type="SAM" id="SignalP"/>
    </source>
</evidence>
<keyword evidence="3" id="KW-1185">Reference proteome</keyword>
<evidence type="ECO:0008006" key="4">
    <source>
        <dbReference type="Google" id="ProtNLM"/>
    </source>
</evidence>
<dbReference type="AlphaFoldDB" id="A0A6M0IFR8"/>